<dbReference type="GO" id="GO:0008168">
    <property type="term" value="F:methyltransferase activity"/>
    <property type="evidence" value="ECO:0007669"/>
    <property type="project" value="UniProtKB-KW"/>
</dbReference>
<dbReference type="Proteomes" id="UP000199214">
    <property type="component" value="Unassembled WGS sequence"/>
</dbReference>
<dbReference type="InterPro" id="IPR016980">
    <property type="entry name" value="S-AdoMet-dep_MeTrfase_Alr7345"/>
</dbReference>
<dbReference type="GO" id="GO:0032259">
    <property type="term" value="P:methylation"/>
    <property type="evidence" value="ECO:0007669"/>
    <property type="project" value="UniProtKB-KW"/>
</dbReference>
<dbReference type="OrthoDB" id="9801692at2"/>
<dbReference type="STRING" id="1855283.SAMN05216382_0985"/>
<dbReference type="Gene3D" id="3.40.50.150">
    <property type="entry name" value="Vaccinia Virus protein VP39"/>
    <property type="match status" value="1"/>
</dbReference>
<dbReference type="AlphaFoldDB" id="A0A1H7KGH2"/>
<sequence length="269" mass="28505">MPRSTFLARPALVLAATLALSVGIHAATAPKVDPAIARAVADTSRSEADRARDRYRHPAETLAFFGVTPAKKVVEYNPSGGWYSQILARVPANGGSYTALVTSAKAADGARQMLATKSLTGSVATVDPATGTSTVPANSQDVVLTFRNVHNLTMAGGQSAANVFKAWFTMLKPGGTLGIVDHRLPEQADAARERESGYLKVSTIRRLAEDAGFKLAGTSEVNANPKDDTNHPKGVWTLPPTYAAGDADRAKYAAIGESDRMTLRFVKPR</sequence>
<keyword evidence="2" id="KW-0808">Transferase</keyword>
<keyword evidence="3" id="KW-1185">Reference proteome</keyword>
<keyword evidence="1" id="KW-0732">Signal</keyword>
<dbReference type="RefSeq" id="WP_093003961.1">
    <property type="nucleotide sequence ID" value="NZ_FNZZ01000002.1"/>
</dbReference>
<evidence type="ECO:0000313" key="2">
    <source>
        <dbReference type="EMBL" id="SEK85889.1"/>
    </source>
</evidence>
<organism evidence="2 3">
    <name type="scientific">Sphingomonas palmae</name>
    <dbReference type="NCBI Taxonomy" id="1855283"/>
    <lineage>
        <taxon>Bacteria</taxon>
        <taxon>Pseudomonadati</taxon>
        <taxon>Pseudomonadota</taxon>
        <taxon>Alphaproteobacteria</taxon>
        <taxon>Sphingomonadales</taxon>
        <taxon>Sphingomonadaceae</taxon>
        <taxon>Sphingomonas</taxon>
    </lineage>
</organism>
<dbReference type="PIRSF" id="PIRSF031679">
    <property type="entry name" value="Mtase_Alr7345_prd"/>
    <property type="match status" value="1"/>
</dbReference>
<accession>A0A1H7KGH2</accession>
<dbReference type="EMBL" id="FNZZ01000002">
    <property type="protein sequence ID" value="SEK85889.1"/>
    <property type="molecule type" value="Genomic_DNA"/>
</dbReference>
<protein>
    <submittedName>
        <fullName evidence="2">Predicted methyltransferase</fullName>
    </submittedName>
</protein>
<keyword evidence="2" id="KW-0489">Methyltransferase</keyword>
<dbReference type="InterPro" id="IPR029063">
    <property type="entry name" value="SAM-dependent_MTases_sf"/>
</dbReference>
<evidence type="ECO:0000313" key="3">
    <source>
        <dbReference type="Proteomes" id="UP000199214"/>
    </source>
</evidence>
<reference evidence="3" key="1">
    <citation type="submission" date="2016-10" db="EMBL/GenBank/DDBJ databases">
        <authorList>
            <person name="Varghese N."/>
            <person name="Submissions S."/>
        </authorList>
    </citation>
    <scope>NUCLEOTIDE SEQUENCE [LARGE SCALE GENOMIC DNA]</scope>
    <source>
        <strain evidence="3">JS21-1</strain>
    </source>
</reference>
<evidence type="ECO:0000256" key="1">
    <source>
        <dbReference type="SAM" id="SignalP"/>
    </source>
</evidence>
<gene>
    <name evidence="2" type="ORF">SAMN05216382_0985</name>
</gene>
<proteinExistence type="predicted"/>
<name>A0A1H7KGH2_9SPHN</name>
<feature type="chain" id="PRO_5011525336" evidence="1">
    <location>
        <begin position="27"/>
        <end position="269"/>
    </location>
</feature>
<feature type="signal peptide" evidence="1">
    <location>
        <begin position="1"/>
        <end position="26"/>
    </location>
</feature>
<dbReference type="SUPFAM" id="SSF53335">
    <property type="entry name" value="S-adenosyl-L-methionine-dependent methyltransferases"/>
    <property type="match status" value="1"/>
</dbReference>